<feature type="binding site" evidence="10">
    <location>
        <position position="171"/>
    </location>
    <ligand>
        <name>2-[(2R,5Z)-2-carboxy-4-methylthiazol-5(2H)-ylidene]ethyl phosphate</name>
        <dbReference type="ChEBI" id="CHEBI:62899"/>
    </ligand>
</feature>
<keyword evidence="6 10" id="KW-0784">Thiamine biosynthesis</keyword>
<dbReference type="OrthoDB" id="9812206at2"/>
<evidence type="ECO:0000256" key="7">
    <source>
        <dbReference type="ARBA" id="ARBA00047334"/>
    </source>
</evidence>
<dbReference type="NCBIfam" id="TIGR00693">
    <property type="entry name" value="thiE"/>
    <property type="match status" value="1"/>
</dbReference>
<feature type="binding site" evidence="10">
    <location>
        <position position="143"/>
    </location>
    <ligand>
        <name>4-amino-2-methyl-5-(diphosphooxymethyl)pyrimidine</name>
        <dbReference type="ChEBI" id="CHEBI:57841"/>
    </ligand>
</feature>
<dbReference type="AlphaFoldDB" id="E4TGI6"/>
<feature type="binding site" evidence="10">
    <location>
        <begin position="44"/>
        <end position="48"/>
    </location>
    <ligand>
        <name>4-amino-2-methyl-5-(diphosphooxymethyl)pyrimidine</name>
        <dbReference type="ChEBI" id="CHEBI:57841"/>
    </ligand>
</feature>
<comment type="catalytic activity">
    <reaction evidence="9 10 11">
        <text>2-[(2R,5Z)-2-carboxy-4-methylthiazol-5(2H)-ylidene]ethyl phosphate + 4-amino-2-methyl-5-(diphosphooxymethyl)pyrimidine + 2 H(+) = thiamine phosphate + CO2 + diphosphate</text>
        <dbReference type="Rhea" id="RHEA:47844"/>
        <dbReference type="ChEBI" id="CHEBI:15378"/>
        <dbReference type="ChEBI" id="CHEBI:16526"/>
        <dbReference type="ChEBI" id="CHEBI:33019"/>
        <dbReference type="ChEBI" id="CHEBI:37575"/>
        <dbReference type="ChEBI" id="CHEBI:57841"/>
        <dbReference type="ChEBI" id="CHEBI:62899"/>
        <dbReference type="EC" id="2.5.1.3"/>
    </reaction>
</comment>
<dbReference type="InterPro" id="IPR036206">
    <property type="entry name" value="ThiamineP_synth_sf"/>
</dbReference>
<evidence type="ECO:0000256" key="5">
    <source>
        <dbReference type="ARBA" id="ARBA00022842"/>
    </source>
</evidence>
<dbReference type="InterPro" id="IPR034291">
    <property type="entry name" value="TMP_synthase"/>
</dbReference>
<evidence type="ECO:0000259" key="13">
    <source>
        <dbReference type="Pfam" id="PF02581"/>
    </source>
</evidence>
<evidence type="ECO:0000256" key="8">
    <source>
        <dbReference type="ARBA" id="ARBA00047851"/>
    </source>
</evidence>
<keyword evidence="15" id="KW-1185">Reference proteome</keyword>
<dbReference type="KEGG" id="cni:Calni_0756"/>
<dbReference type="UniPathway" id="UPA00060">
    <property type="reaction ID" value="UER00141"/>
</dbReference>
<feature type="domain" description="Thiamine phosphate synthase/TenI" evidence="13">
    <location>
        <begin position="15"/>
        <end position="194"/>
    </location>
</feature>
<feature type="binding site" evidence="10">
    <location>
        <begin position="140"/>
        <end position="142"/>
    </location>
    <ligand>
        <name>2-[(2R,5Z)-2-carboxy-4-methylthiazol-5(2H)-ylidene]ethyl phosphate</name>
        <dbReference type="ChEBI" id="CHEBI:62899"/>
    </ligand>
</feature>
<dbReference type="PANTHER" id="PTHR20857:SF23">
    <property type="entry name" value="THIAMINE BIOSYNTHETIC BIFUNCTIONAL ENZYME"/>
    <property type="match status" value="1"/>
</dbReference>
<dbReference type="STRING" id="768670.Calni_0756"/>
<comment type="caution">
    <text evidence="10">Lacks conserved residue(s) required for the propagation of feature annotation.</text>
</comment>
<feature type="binding site" evidence="10">
    <location>
        <position position="77"/>
    </location>
    <ligand>
        <name>Mg(2+)</name>
        <dbReference type="ChEBI" id="CHEBI:18420"/>
    </ligand>
</feature>
<dbReference type="GO" id="GO:0005737">
    <property type="term" value="C:cytoplasm"/>
    <property type="evidence" value="ECO:0007669"/>
    <property type="project" value="TreeGrafter"/>
</dbReference>
<accession>E4TGI6</accession>
<dbReference type="EC" id="2.5.1.3" evidence="10"/>
<comment type="cofactor">
    <cofactor evidence="10">
        <name>Mg(2+)</name>
        <dbReference type="ChEBI" id="CHEBI:18420"/>
    </cofactor>
    <text evidence="10">Binds 1 Mg(2+) ion per subunit.</text>
</comment>
<evidence type="ECO:0000313" key="14">
    <source>
        <dbReference type="EMBL" id="ADR18667.1"/>
    </source>
</evidence>
<dbReference type="GO" id="GO:0009229">
    <property type="term" value="P:thiamine diphosphate biosynthetic process"/>
    <property type="evidence" value="ECO:0007669"/>
    <property type="project" value="UniProtKB-UniRule"/>
</dbReference>
<gene>
    <name evidence="10" type="primary">thiE</name>
    <name evidence="14" type="ordered locus">Calni_0756</name>
</gene>
<reference evidence="14 15" key="2">
    <citation type="journal article" date="2011" name="Stand. Genomic Sci.">
        <title>Complete genome sequence of Calditerrivibrio nitroreducens type strain (Yu37-1).</title>
        <authorList>
            <person name="Pitluck S."/>
            <person name="Sikorski J."/>
            <person name="Zeytun A."/>
            <person name="Lapidus A."/>
            <person name="Nolan M."/>
            <person name="Lucas S."/>
            <person name="Hammon N."/>
            <person name="Deshpande S."/>
            <person name="Cheng J.F."/>
            <person name="Tapia R."/>
            <person name="Han C."/>
            <person name="Goodwin L."/>
            <person name="Liolios K."/>
            <person name="Pagani I."/>
            <person name="Ivanova N."/>
            <person name="Mavromatis K."/>
            <person name="Pati A."/>
            <person name="Chen A."/>
            <person name="Palaniappan K."/>
            <person name="Hauser L."/>
            <person name="Chang Y.J."/>
            <person name="Jeffries C.D."/>
            <person name="Detter J.C."/>
            <person name="Brambilla E."/>
            <person name="Djao O.D."/>
            <person name="Rohde M."/>
            <person name="Spring S."/>
            <person name="Goker M."/>
            <person name="Woyke T."/>
            <person name="Bristow J."/>
            <person name="Eisen J.A."/>
            <person name="Markowitz V."/>
            <person name="Hugenholtz P."/>
            <person name="Kyrpides N.C."/>
            <person name="Klenk H.P."/>
            <person name="Land M."/>
        </authorList>
    </citation>
    <scope>NUCLEOTIDE SEQUENCE [LARGE SCALE GENOMIC DNA]</scope>
    <source>
        <strain evidence="15">DSM 19672 / NBRC 101217 / Yu37-1</strain>
    </source>
</reference>
<comment type="similarity">
    <text evidence="10 11">Belongs to the thiamine-phosphate synthase family.</text>
</comment>
<feature type="binding site" evidence="10">
    <location>
        <position position="114"/>
    </location>
    <ligand>
        <name>4-amino-2-methyl-5-(diphosphooxymethyl)pyrimidine</name>
        <dbReference type="ChEBI" id="CHEBI:57841"/>
    </ligand>
</feature>
<comment type="catalytic activity">
    <reaction evidence="8 10 11">
        <text>2-(2-carboxy-4-methylthiazol-5-yl)ethyl phosphate + 4-amino-2-methyl-5-(diphosphooxymethyl)pyrimidine + 2 H(+) = thiamine phosphate + CO2 + diphosphate</text>
        <dbReference type="Rhea" id="RHEA:47848"/>
        <dbReference type="ChEBI" id="CHEBI:15378"/>
        <dbReference type="ChEBI" id="CHEBI:16526"/>
        <dbReference type="ChEBI" id="CHEBI:33019"/>
        <dbReference type="ChEBI" id="CHEBI:37575"/>
        <dbReference type="ChEBI" id="CHEBI:57841"/>
        <dbReference type="ChEBI" id="CHEBI:62890"/>
        <dbReference type="EC" id="2.5.1.3"/>
    </reaction>
</comment>
<feature type="binding site" evidence="10">
    <location>
        <position position="76"/>
    </location>
    <ligand>
        <name>4-amino-2-methyl-5-(diphosphooxymethyl)pyrimidine</name>
        <dbReference type="ChEBI" id="CHEBI:57841"/>
    </ligand>
</feature>
<dbReference type="PANTHER" id="PTHR20857">
    <property type="entry name" value="THIAMINE-PHOSPHATE PYROPHOSPHORYLASE"/>
    <property type="match status" value="1"/>
</dbReference>
<dbReference type="RefSeq" id="WP_013450880.1">
    <property type="nucleotide sequence ID" value="NC_014758.1"/>
</dbReference>
<evidence type="ECO:0000256" key="1">
    <source>
        <dbReference type="ARBA" id="ARBA00003814"/>
    </source>
</evidence>
<dbReference type="GO" id="GO:0000287">
    <property type="term" value="F:magnesium ion binding"/>
    <property type="evidence" value="ECO:0007669"/>
    <property type="project" value="UniProtKB-UniRule"/>
</dbReference>
<evidence type="ECO:0000256" key="9">
    <source>
        <dbReference type="ARBA" id="ARBA00047883"/>
    </source>
</evidence>
<comment type="pathway">
    <text evidence="2 10 12">Cofactor biosynthesis; thiamine diphosphate biosynthesis; thiamine phosphate from 4-amino-2-methyl-5-diphosphomethylpyrimidine and 4-methyl-5-(2-phosphoethyl)-thiazole: step 1/1.</text>
</comment>
<dbReference type="EMBL" id="CP002347">
    <property type="protein sequence ID" value="ADR18667.1"/>
    <property type="molecule type" value="Genomic_DNA"/>
</dbReference>
<evidence type="ECO:0000256" key="3">
    <source>
        <dbReference type="ARBA" id="ARBA00022679"/>
    </source>
</evidence>
<keyword evidence="5 10" id="KW-0460">Magnesium</keyword>
<dbReference type="CDD" id="cd00564">
    <property type="entry name" value="TMP_TenI"/>
    <property type="match status" value="1"/>
</dbReference>
<dbReference type="Pfam" id="PF02581">
    <property type="entry name" value="TMP-TENI"/>
    <property type="match status" value="1"/>
</dbReference>
<dbReference type="InterPro" id="IPR022998">
    <property type="entry name" value="ThiamineP_synth_TenI"/>
</dbReference>
<evidence type="ECO:0000256" key="6">
    <source>
        <dbReference type="ARBA" id="ARBA00022977"/>
    </source>
</evidence>
<comment type="catalytic activity">
    <reaction evidence="7 10 11">
        <text>4-methyl-5-(2-phosphooxyethyl)-thiazole + 4-amino-2-methyl-5-(diphosphooxymethyl)pyrimidine + H(+) = thiamine phosphate + diphosphate</text>
        <dbReference type="Rhea" id="RHEA:22328"/>
        <dbReference type="ChEBI" id="CHEBI:15378"/>
        <dbReference type="ChEBI" id="CHEBI:33019"/>
        <dbReference type="ChEBI" id="CHEBI:37575"/>
        <dbReference type="ChEBI" id="CHEBI:57841"/>
        <dbReference type="ChEBI" id="CHEBI:58296"/>
        <dbReference type="EC" id="2.5.1.3"/>
    </reaction>
</comment>
<evidence type="ECO:0000256" key="11">
    <source>
        <dbReference type="RuleBase" id="RU003826"/>
    </source>
</evidence>
<evidence type="ECO:0000256" key="2">
    <source>
        <dbReference type="ARBA" id="ARBA00005165"/>
    </source>
</evidence>
<feature type="binding site" evidence="10">
    <location>
        <position position="96"/>
    </location>
    <ligand>
        <name>Mg(2+)</name>
        <dbReference type="ChEBI" id="CHEBI:18420"/>
    </ligand>
</feature>
<reference key="1">
    <citation type="submission" date="2010-11" db="EMBL/GenBank/DDBJ databases">
        <title>The complete genome of chromosome of Calditerrivibrio nitroreducens DSM 19672.</title>
        <authorList>
            <consortium name="US DOE Joint Genome Institute (JGI-PGF)"/>
            <person name="Lucas S."/>
            <person name="Copeland A."/>
            <person name="Lapidus A."/>
            <person name="Bruce D."/>
            <person name="Goodwin L."/>
            <person name="Pitluck S."/>
            <person name="Kyrpides N."/>
            <person name="Mavromatis K."/>
            <person name="Ivanova N."/>
            <person name="Mikhailova N."/>
            <person name="Zeytun A."/>
            <person name="Brettin T."/>
            <person name="Detter J.C."/>
            <person name="Tapia R."/>
            <person name="Han C."/>
            <person name="Land M."/>
            <person name="Hauser L."/>
            <person name="Markowitz V."/>
            <person name="Cheng J.-F."/>
            <person name="Hugenholtz P."/>
            <person name="Woyke T."/>
            <person name="Wu D."/>
            <person name="Spring S."/>
            <person name="Schroeder M."/>
            <person name="Brambilla E."/>
            <person name="Klenk H.-P."/>
            <person name="Eisen J.A."/>
        </authorList>
    </citation>
    <scope>NUCLEOTIDE SEQUENCE [LARGE SCALE GENOMIC DNA]</scope>
    <source>
        <strain>DSM 19672</strain>
    </source>
</reference>
<dbReference type="Gene3D" id="3.20.20.70">
    <property type="entry name" value="Aldolase class I"/>
    <property type="match status" value="1"/>
</dbReference>
<dbReference type="HAMAP" id="MF_00097">
    <property type="entry name" value="TMP_synthase"/>
    <property type="match status" value="1"/>
</dbReference>
<organism evidence="14 15">
    <name type="scientific">Calditerrivibrio nitroreducens (strain DSM 19672 / NBRC 101217 / Yu37-1)</name>
    <dbReference type="NCBI Taxonomy" id="768670"/>
    <lineage>
        <taxon>Bacteria</taxon>
        <taxon>Pseudomonadati</taxon>
        <taxon>Deferribacterota</taxon>
        <taxon>Deferribacteres</taxon>
        <taxon>Deferribacterales</taxon>
        <taxon>Calditerrivibrionaceae</taxon>
    </lineage>
</organism>
<name>E4TGI6_CALNY</name>
<dbReference type="SUPFAM" id="SSF51391">
    <property type="entry name" value="Thiamin phosphate synthase"/>
    <property type="match status" value="1"/>
</dbReference>
<sequence length="212" mass="23759">MCSKYRQKISHYLKLYLILETDMLKIPLEEFIPQVVSGGVTAIQLRDKKLTAKQRYENGLKIKEFIKDKDIMITVNDRLDLALALEIDAIHVGVKDIPPYVIKELYPDILVGYSCNNFEDLEVAEKSKVSYIGVGPAFLTSTKDDLRPLIGPDGIKEIISKTDIPSVAIGGINLQNCHQLVDTGVKGVAVSSEICRSPNPYETAKKFREFFP</sequence>
<comment type="function">
    <text evidence="1 10">Condenses 4-methyl-5-(beta-hydroxyethyl)thiazole monophosphate (THZ-P) and 2-methyl-4-amino-5-hydroxymethyl pyrimidine pyrophosphate (HMP-PP) to form thiamine monophosphate (TMP).</text>
</comment>
<dbReference type="FunFam" id="3.20.20.70:FF:000096">
    <property type="entry name" value="Thiamine-phosphate synthase"/>
    <property type="match status" value="1"/>
</dbReference>
<keyword evidence="3 10" id="KW-0808">Transferase</keyword>
<protein>
    <recommendedName>
        <fullName evidence="10">Thiamine-phosphate synthase</fullName>
        <shortName evidence="10">TP synthase</shortName>
        <shortName evidence="10">TPS</shortName>
        <ecNumber evidence="10">2.5.1.3</ecNumber>
    </recommendedName>
    <alternativeName>
        <fullName evidence="10">Thiamine-phosphate pyrophosphorylase</fullName>
        <shortName evidence="10">TMP pyrophosphorylase</shortName>
        <shortName evidence="10">TMP-PPase</shortName>
    </alternativeName>
</protein>
<evidence type="ECO:0000313" key="15">
    <source>
        <dbReference type="Proteomes" id="UP000007039"/>
    </source>
</evidence>
<proteinExistence type="inferred from homology"/>
<evidence type="ECO:0000256" key="4">
    <source>
        <dbReference type="ARBA" id="ARBA00022723"/>
    </source>
</evidence>
<evidence type="ECO:0000256" key="10">
    <source>
        <dbReference type="HAMAP-Rule" id="MF_00097"/>
    </source>
</evidence>
<dbReference type="InterPro" id="IPR013785">
    <property type="entry name" value="Aldolase_TIM"/>
</dbReference>
<dbReference type="GO" id="GO:0009228">
    <property type="term" value="P:thiamine biosynthetic process"/>
    <property type="evidence" value="ECO:0007669"/>
    <property type="project" value="UniProtKB-KW"/>
</dbReference>
<evidence type="ECO:0000256" key="12">
    <source>
        <dbReference type="RuleBase" id="RU004253"/>
    </source>
</evidence>
<keyword evidence="4 10" id="KW-0479">Metal-binding</keyword>
<dbReference type="HOGENOM" id="CLU_018272_3_2_0"/>
<dbReference type="GO" id="GO:0004789">
    <property type="term" value="F:thiamine-phosphate diphosphorylase activity"/>
    <property type="evidence" value="ECO:0007669"/>
    <property type="project" value="UniProtKB-UniRule"/>
</dbReference>
<dbReference type="Proteomes" id="UP000007039">
    <property type="component" value="Chromosome"/>
</dbReference>
<dbReference type="eggNOG" id="COG0352">
    <property type="taxonomic scope" value="Bacteria"/>
</dbReference>